<proteinExistence type="predicted"/>
<dbReference type="AlphaFoldDB" id="A0A7S4B989"/>
<feature type="compositionally biased region" description="Basic residues" evidence="1">
    <location>
        <begin position="29"/>
        <end position="38"/>
    </location>
</feature>
<feature type="compositionally biased region" description="Basic and acidic residues" evidence="1">
    <location>
        <begin position="1"/>
        <end position="28"/>
    </location>
</feature>
<sequence length="263" mass="28361">MNDAGRGDEEGREQECKVSSKERHAQRGKERHVHKKQRTTSSTPANARASSKGMAQKKLIRGRAQRKRWEPSCFGARSKAALGIAHVGDRVHGPSVKSTWQSALARQSLLYVTPPAHTGRKMRGQGTLRRGTQSMDGTAATDDFGASHAEDVTQTPSLRIGVDGGHSQRATHCMVQMGEEFSHDGVHALPHSFQTMPPVHCLSDGGGFFGVVVINVANEVESSCRSEVSASPKVTTAMEAPPAGCCRFADVRSKVFVHGCSYT</sequence>
<reference evidence="2" key="1">
    <citation type="submission" date="2021-01" db="EMBL/GenBank/DDBJ databases">
        <authorList>
            <person name="Corre E."/>
            <person name="Pelletier E."/>
            <person name="Niang G."/>
            <person name="Scheremetjew M."/>
            <person name="Finn R."/>
            <person name="Kale V."/>
            <person name="Holt S."/>
            <person name="Cochrane G."/>
            <person name="Meng A."/>
            <person name="Brown T."/>
            <person name="Cohen L."/>
        </authorList>
    </citation>
    <scope>NUCLEOTIDE SEQUENCE</scope>
    <source>
        <strain evidence="2">CCMP645</strain>
    </source>
</reference>
<organism evidence="2">
    <name type="scientific">Chrysotila carterae</name>
    <name type="common">Marine alga</name>
    <name type="synonym">Syracosphaera carterae</name>
    <dbReference type="NCBI Taxonomy" id="13221"/>
    <lineage>
        <taxon>Eukaryota</taxon>
        <taxon>Haptista</taxon>
        <taxon>Haptophyta</taxon>
        <taxon>Prymnesiophyceae</taxon>
        <taxon>Isochrysidales</taxon>
        <taxon>Isochrysidaceae</taxon>
        <taxon>Chrysotila</taxon>
    </lineage>
</organism>
<feature type="region of interest" description="Disordered" evidence="1">
    <location>
        <begin position="116"/>
        <end position="137"/>
    </location>
</feature>
<feature type="compositionally biased region" description="Polar residues" evidence="1">
    <location>
        <begin position="39"/>
        <end position="49"/>
    </location>
</feature>
<protein>
    <submittedName>
        <fullName evidence="2">Uncharacterized protein</fullName>
    </submittedName>
</protein>
<evidence type="ECO:0000256" key="1">
    <source>
        <dbReference type="SAM" id="MobiDB-lite"/>
    </source>
</evidence>
<feature type="region of interest" description="Disordered" evidence="1">
    <location>
        <begin position="1"/>
        <end position="66"/>
    </location>
</feature>
<evidence type="ECO:0000313" key="2">
    <source>
        <dbReference type="EMBL" id="CAE0758557.1"/>
    </source>
</evidence>
<dbReference type="EMBL" id="HBIZ01017856">
    <property type="protein sequence ID" value="CAE0758557.1"/>
    <property type="molecule type" value="Transcribed_RNA"/>
</dbReference>
<accession>A0A7S4B989</accession>
<gene>
    <name evidence="2" type="ORF">PCAR00345_LOCUS11151</name>
</gene>
<name>A0A7S4B989_CHRCT</name>